<name>A0A6C0KCL9_9ZZZZ</name>
<keyword evidence="1" id="KW-0472">Membrane</keyword>
<keyword evidence="1" id="KW-0812">Transmembrane</keyword>
<evidence type="ECO:0000313" key="2">
    <source>
        <dbReference type="EMBL" id="QHU13924.1"/>
    </source>
</evidence>
<feature type="transmembrane region" description="Helical" evidence="1">
    <location>
        <begin position="54"/>
        <end position="75"/>
    </location>
</feature>
<evidence type="ECO:0000256" key="1">
    <source>
        <dbReference type="SAM" id="Phobius"/>
    </source>
</evidence>
<reference evidence="2" key="1">
    <citation type="journal article" date="2020" name="Nature">
        <title>Giant virus diversity and host interactions through global metagenomics.</title>
        <authorList>
            <person name="Schulz F."/>
            <person name="Roux S."/>
            <person name="Paez-Espino D."/>
            <person name="Jungbluth S."/>
            <person name="Walsh D.A."/>
            <person name="Denef V.J."/>
            <person name="McMahon K.D."/>
            <person name="Konstantinidis K.T."/>
            <person name="Eloe-Fadrosh E.A."/>
            <person name="Kyrpides N.C."/>
            <person name="Woyke T."/>
        </authorList>
    </citation>
    <scope>NUCLEOTIDE SEQUENCE</scope>
    <source>
        <strain evidence="2">GVMAG-S-1101182-85</strain>
    </source>
</reference>
<organism evidence="2">
    <name type="scientific">viral metagenome</name>
    <dbReference type="NCBI Taxonomy" id="1070528"/>
    <lineage>
        <taxon>unclassified sequences</taxon>
        <taxon>metagenomes</taxon>
        <taxon>organismal metagenomes</taxon>
    </lineage>
</organism>
<dbReference type="EMBL" id="MN740828">
    <property type="protein sequence ID" value="QHU13924.1"/>
    <property type="molecule type" value="Genomic_DNA"/>
</dbReference>
<feature type="transmembrane region" description="Helical" evidence="1">
    <location>
        <begin position="12"/>
        <end position="34"/>
    </location>
</feature>
<dbReference type="AlphaFoldDB" id="A0A6C0KCL9"/>
<feature type="transmembrane region" description="Helical" evidence="1">
    <location>
        <begin position="82"/>
        <end position="103"/>
    </location>
</feature>
<keyword evidence="1" id="KW-1133">Transmembrane helix</keyword>
<sequence>MADTTSKVSTNVTALFSVLGGTEIGLIALVGYFLSQLVGSADTANNLTKTLLPVTGTLGAIVLLHTALWYFYFIYNPLSMNLYLLLSTSMNTIVCLLALSIALTTQRP</sequence>
<accession>A0A6C0KCL9</accession>
<proteinExistence type="predicted"/>
<protein>
    <submittedName>
        <fullName evidence="2">Uncharacterized protein</fullName>
    </submittedName>
</protein>